<evidence type="ECO:0000256" key="5">
    <source>
        <dbReference type="ARBA" id="ARBA00029440"/>
    </source>
</evidence>
<keyword evidence="6" id="KW-0175">Coiled coil</keyword>
<keyword evidence="1" id="KW-0028">Amino-acid biosynthesis</keyword>
<keyword evidence="4" id="KW-0456">Lyase</keyword>
<dbReference type="GO" id="GO:0005737">
    <property type="term" value="C:cytoplasm"/>
    <property type="evidence" value="ECO:0007669"/>
    <property type="project" value="TreeGrafter"/>
</dbReference>
<feature type="compositionally biased region" description="Polar residues" evidence="7">
    <location>
        <begin position="349"/>
        <end position="385"/>
    </location>
</feature>
<keyword evidence="2" id="KW-0057">Aromatic amino acid biosynthesis</keyword>
<dbReference type="PANTHER" id="PTHR21022">
    <property type="entry name" value="PREPHENATE DEHYDRATASE P PROTEIN"/>
    <property type="match status" value="1"/>
</dbReference>
<keyword evidence="10" id="KW-1185">Reference proteome</keyword>
<feature type="domain" description="Prephenate dehydratase" evidence="8">
    <location>
        <begin position="526"/>
        <end position="765"/>
    </location>
</feature>
<dbReference type="OrthoDB" id="5599269at2759"/>
<dbReference type="STRING" id="1882483.A0A317XXE4"/>
<feature type="compositionally biased region" description="Polar residues" evidence="7">
    <location>
        <begin position="934"/>
        <end position="948"/>
    </location>
</feature>
<proteinExistence type="predicted"/>
<dbReference type="InterPro" id="IPR001086">
    <property type="entry name" value="Preph_deHydtase"/>
</dbReference>
<accession>A0A317XXE4</accession>
<feature type="compositionally biased region" description="Low complexity" evidence="7">
    <location>
        <begin position="14"/>
        <end position="35"/>
    </location>
</feature>
<feature type="compositionally biased region" description="Low complexity" evidence="7">
    <location>
        <begin position="1047"/>
        <end position="1059"/>
    </location>
</feature>
<name>A0A317XXE4_9BASI</name>
<dbReference type="Gene3D" id="3.40.190.10">
    <property type="entry name" value="Periplasmic binding protein-like II"/>
    <property type="match status" value="2"/>
</dbReference>
<feature type="region of interest" description="Disordered" evidence="7">
    <location>
        <begin position="934"/>
        <end position="1096"/>
    </location>
</feature>
<feature type="compositionally biased region" description="Low complexity" evidence="7">
    <location>
        <begin position="435"/>
        <end position="445"/>
    </location>
</feature>
<comment type="pathway">
    <text evidence="5">Amino-acid biosynthesis.</text>
</comment>
<evidence type="ECO:0000256" key="6">
    <source>
        <dbReference type="SAM" id="Coils"/>
    </source>
</evidence>
<dbReference type="Proteomes" id="UP000246740">
    <property type="component" value="Unassembled WGS sequence"/>
</dbReference>
<evidence type="ECO:0000256" key="1">
    <source>
        <dbReference type="ARBA" id="ARBA00022605"/>
    </source>
</evidence>
<dbReference type="PROSITE" id="PS51171">
    <property type="entry name" value="PREPHENATE_DEHYDR_3"/>
    <property type="match status" value="1"/>
</dbReference>
<dbReference type="InterPro" id="IPR028245">
    <property type="entry name" value="PIL1/LSP1"/>
</dbReference>
<evidence type="ECO:0000256" key="7">
    <source>
        <dbReference type="SAM" id="MobiDB-lite"/>
    </source>
</evidence>
<sequence>MASFFAKARERAEAAAQQLQAHASGGSTSNSTANAGSGGGGTSSATNSGSGFSYTGSVPHLLRQGLASVDPRYESNRQFHLLSQAVKSLNIDHEAAGRESKSLAKATFNWGQSHLPENREDGVGDEMLVDVADRLAYIWSEIGQLEAAHSQRSEQARSRLKRFERTEMELGARRTNRAKLKRELHALIPERAKASGASKAQELEKQLRDLNDDDQADEESLSRVKRESLREGYAIMFDSLAELGEKMAIVARYGKLLTQQISTEKSPFPATIKPRGDTIPLWEGASRTAEIRAAVAPALAAYRPTTDLPSVASASSGASNANSLGRADTVSYRVSHRSELEASNDDAHSATSPRNSMSGSAAPSLAQSQTQAQQPHALSTSSSPVATAGRERRSSSTSDHSARLDPSTANSGNTGHRLNLNPTVIPAPTLPPRPSASSGVGSGSSIEQPPRSPVASFGLPTSAEPASVAAAVQGAEAEGGFGSSPPGPTVAETGVVPSGTGGPKSGTLRPRRSSTNQRSASISAGAVAYLGPTGTYTHQAAQKLFGDAGTSLIPMQSITGAIDFVRRGTPGNAKMAIVPVENSTFGPVRDTIDSLLGIGNGDRHALDPSQGAKVHVIGETCLTIDHALLCGPKTYHHLLHLQGDSDPRAEIRDDTLSNITNVISHEQALGQCSHFLTRFLPQARKKAVDSTAAAASTAIEFEQGTAPGMSPSTISHVHESLGFSPLSLVVAIGPETTVEATGVRVLRSRIQDVLDNRTRFLVLASEPAETLLAQYALPTSLSRLYTPTAGAAVSNSVTRAMLRLHDPLSSDTAIEAGAISSGLTTAVSQVLEELARDQEVVVRKIDRRPAAFLTGPAEAASSSIWKCSYLFELQYASDATSAIGGAEARVKQMVLRLSTHGTASGVSSKGKEVVAGATPAPFVTIDHLGSWRVDSQTLNGDLPKQTTGSGAGAGGDRSPSNPFASPPVVPGHGPFALTPPASGSSSSMMPESAAHGAPVAPGATLSERERKEREAQQEAEEVRRHAAEARLSRQQQQVDLYGIPVATQNSGQTQNQQQQHRPTRLGGLQESQDEQPLEDEEDLPAYQAFDPSTQRL</sequence>
<feature type="compositionally biased region" description="Acidic residues" evidence="7">
    <location>
        <begin position="1071"/>
        <end position="1083"/>
    </location>
</feature>
<keyword evidence="3" id="KW-0584">Phenylalanine biosynthesis</keyword>
<feature type="compositionally biased region" description="Basic and acidic residues" evidence="7">
    <location>
        <begin position="337"/>
        <end position="348"/>
    </location>
</feature>
<feature type="compositionally biased region" description="Basic and acidic residues" evidence="7">
    <location>
        <begin position="1006"/>
        <end position="1031"/>
    </location>
</feature>
<feature type="compositionally biased region" description="Polar residues" evidence="7">
    <location>
        <begin position="407"/>
        <end position="422"/>
    </location>
</feature>
<gene>
    <name evidence="9" type="ORF">BCV70DRAFT_168497</name>
</gene>
<dbReference type="SUPFAM" id="SSF53850">
    <property type="entry name" value="Periplasmic binding protein-like II"/>
    <property type="match status" value="1"/>
</dbReference>
<dbReference type="AlphaFoldDB" id="A0A317XXE4"/>
<organism evidence="9 10">
    <name type="scientific">Testicularia cyperi</name>
    <dbReference type="NCBI Taxonomy" id="1882483"/>
    <lineage>
        <taxon>Eukaryota</taxon>
        <taxon>Fungi</taxon>
        <taxon>Dikarya</taxon>
        <taxon>Basidiomycota</taxon>
        <taxon>Ustilaginomycotina</taxon>
        <taxon>Ustilaginomycetes</taxon>
        <taxon>Ustilaginales</taxon>
        <taxon>Anthracoideaceae</taxon>
        <taxon>Testicularia</taxon>
    </lineage>
</organism>
<dbReference type="InterPro" id="IPR027267">
    <property type="entry name" value="AH/BAR_dom_sf"/>
</dbReference>
<feature type="region of interest" description="Disordered" evidence="7">
    <location>
        <begin position="337"/>
        <end position="520"/>
    </location>
</feature>
<dbReference type="EMBL" id="KZ819188">
    <property type="protein sequence ID" value="PWZ02558.1"/>
    <property type="molecule type" value="Genomic_DNA"/>
</dbReference>
<dbReference type="InParanoid" id="A0A317XXE4"/>
<feature type="compositionally biased region" description="Low complexity" evidence="7">
    <location>
        <begin position="462"/>
        <end position="476"/>
    </location>
</feature>
<feature type="compositionally biased region" description="Low complexity" evidence="7">
    <location>
        <begin position="979"/>
        <end position="994"/>
    </location>
</feature>
<dbReference type="PANTHER" id="PTHR21022:SF19">
    <property type="entry name" value="PREPHENATE DEHYDRATASE-RELATED"/>
    <property type="match status" value="1"/>
</dbReference>
<protein>
    <submittedName>
        <fullName evidence="9">PDT-domain-containing protein</fullName>
    </submittedName>
</protein>
<feature type="coiled-coil region" evidence="6">
    <location>
        <begin position="193"/>
        <end position="220"/>
    </location>
</feature>
<reference evidence="9 10" key="1">
    <citation type="journal article" date="2018" name="Mol. Biol. Evol.">
        <title>Broad Genomic Sampling Reveals a Smut Pathogenic Ancestry of the Fungal Clade Ustilaginomycotina.</title>
        <authorList>
            <person name="Kijpornyongpan T."/>
            <person name="Mondo S.J."/>
            <person name="Barry K."/>
            <person name="Sandor L."/>
            <person name="Lee J."/>
            <person name="Lipzen A."/>
            <person name="Pangilinan J."/>
            <person name="LaButti K."/>
            <person name="Hainaut M."/>
            <person name="Henrissat B."/>
            <person name="Grigoriev I.V."/>
            <person name="Spatafora J.W."/>
            <person name="Aime M.C."/>
        </authorList>
    </citation>
    <scope>NUCLEOTIDE SEQUENCE [LARGE SCALE GENOMIC DNA]</scope>
    <source>
        <strain evidence="9 10">MCA 3645</strain>
    </source>
</reference>
<dbReference type="GO" id="GO:0004664">
    <property type="term" value="F:prephenate dehydratase activity"/>
    <property type="evidence" value="ECO:0007669"/>
    <property type="project" value="InterPro"/>
</dbReference>
<dbReference type="Pfam" id="PF00800">
    <property type="entry name" value="PDT"/>
    <property type="match status" value="1"/>
</dbReference>
<dbReference type="Pfam" id="PF13805">
    <property type="entry name" value="Pil1"/>
    <property type="match status" value="1"/>
</dbReference>
<evidence type="ECO:0000256" key="4">
    <source>
        <dbReference type="ARBA" id="ARBA00023239"/>
    </source>
</evidence>
<evidence type="ECO:0000256" key="3">
    <source>
        <dbReference type="ARBA" id="ARBA00023222"/>
    </source>
</evidence>
<evidence type="ECO:0000259" key="8">
    <source>
        <dbReference type="PROSITE" id="PS51171"/>
    </source>
</evidence>
<feature type="region of interest" description="Disordered" evidence="7">
    <location>
        <begin position="13"/>
        <end position="48"/>
    </location>
</feature>
<evidence type="ECO:0000313" key="9">
    <source>
        <dbReference type="EMBL" id="PWZ02558.1"/>
    </source>
</evidence>
<evidence type="ECO:0000256" key="2">
    <source>
        <dbReference type="ARBA" id="ARBA00023141"/>
    </source>
</evidence>
<dbReference type="Gene3D" id="1.20.1270.60">
    <property type="entry name" value="Arfaptin homology (AH) domain/BAR domain"/>
    <property type="match status" value="1"/>
</dbReference>
<evidence type="ECO:0000313" key="10">
    <source>
        <dbReference type="Proteomes" id="UP000246740"/>
    </source>
</evidence>
<dbReference type="GO" id="GO:0009094">
    <property type="term" value="P:L-phenylalanine biosynthetic process"/>
    <property type="evidence" value="ECO:0007669"/>
    <property type="project" value="UniProtKB-KW"/>
</dbReference>